<feature type="non-terminal residue" evidence="1">
    <location>
        <position position="59"/>
    </location>
</feature>
<gene>
    <name evidence="1" type="ORF">SK128_025861</name>
</gene>
<feature type="non-terminal residue" evidence="1">
    <location>
        <position position="1"/>
    </location>
</feature>
<reference evidence="1 2" key="1">
    <citation type="submission" date="2023-11" db="EMBL/GenBank/DDBJ databases">
        <title>Halocaridina rubra genome assembly.</title>
        <authorList>
            <person name="Smith C."/>
        </authorList>
    </citation>
    <scope>NUCLEOTIDE SEQUENCE [LARGE SCALE GENOMIC DNA]</scope>
    <source>
        <strain evidence="1">EP-1</strain>
        <tissue evidence="1">Whole</tissue>
    </source>
</reference>
<evidence type="ECO:0000313" key="2">
    <source>
        <dbReference type="Proteomes" id="UP001381693"/>
    </source>
</evidence>
<evidence type="ECO:0000313" key="1">
    <source>
        <dbReference type="EMBL" id="KAK7078318.1"/>
    </source>
</evidence>
<dbReference type="EMBL" id="JAXCGZ010007892">
    <property type="protein sequence ID" value="KAK7078318.1"/>
    <property type="molecule type" value="Genomic_DNA"/>
</dbReference>
<protein>
    <submittedName>
        <fullName evidence="1">Uncharacterized protein</fullName>
    </submittedName>
</protein>
<sequence>FSWIPNLVHDSIILFIRSRSHLPLSSTDKTREIFIEYRRQQTVFHTGYTAYIHANGTTA</sequence>
<comment type="caution">
    <text evidence="1">The sequence shown here is derived from an EMBL/GenBank/DDBJ whole genome shotgun (WGS) entry which is preliminary data.</text>
</comment>
<proteinExistence type="predicted"/>
<accession>A0AAN8XBP0</accession>
<organism evidence="1 2">
    <name type="scientific">Halocaridina rubra</name>
    <name type="common">Hawaiian red shrimp</name>
    <dbReference type="NCBI Taxonomy" id="373956"/>
    <lineage>
        <taxon>Eukaryota</taxon>
        <taxon>Metazoa</taxon>
        <taxon>Ecdysozoa</taxon>
        <taxon>Arthropoda</taxon>
        <taxon>Crustacea</taxon>
        <taxon>Multicrustacea</taxon>
        <taxon>Malacostraca</taxon>
        <taxon>Eumalacostraca</taxon>
        <taxon>Eucarida</taxon>
        <taxon>Decapoda</taxon>
        <taxon>Pleocyemata</taxon>
        <taxon>Caridea</taxon>
        <taxon>Atyoidea</taxon>
        <taxon>Atyidae</taxon>
        <taxon>Halocaridina</taxon>
    </lineage>
</organism>
<name>A0AAN8XBP0_HALRR</name>
<dbReference type="AlphaFoldDB" id="A0AAN8XBP0"/>
<dbReference type="Proteomes" id="UP001381693">
    <property type="component" value="Unassembled WGS sequence"/>
</dbReference>
<keyword evidence="2" id="KW-1185">Reference proteome</keyword>